<feature type="region of interest" description="Disordered" evidence="1">
    <location>
        <begin position="1"/>
        <end position="76"/>
    </location>
</feature>
<evidence type="ECO:0000256" key="1">
    <source>
        <dbReference type="SAM" id="MobiDB-lite"/>
    </source>
</evidence>
<protein>
    <submittedName>
        <fullName evidence="2">Uncharacterized protein</fullName>
    </submittedName>
</protein>
<dbReference type="EMBL" id="BEZZ01032914">
    <property type="protein sequence ID" value="GCC40212.1"/>
    <property type="molecule type" value="Genomic_DNA"/>
</dbReference>
<proteinExistence type="predicted"/>
<feature type="compositionally biased region" description="Low complexity" evidence="1">
    <location>
        <begin position="15"/>
        <end position="28"/>
    </location>
</feature>
<dbReference type="AlphaFoldDB" id="A0A401TC57"/>
<evidence type="ECO:0000313" key="3">
    <source>
        <dbReference type="Proteomes" id="UP000287033"/>
    </source>
</evidence>
<reference evidence="2 3" key="1">
    <citation type="journal article" date="2018" name="Nat. Ecol. Evol.">
        <title>Shark genomes provide insights into elasmobranch evolution and the origin of vertebrates.</title>
        <authorList>
            <person name="Hara Y"/>
            <person name="Yamaguchi K"/>
            <person name="Onimaru K"/>
            <person name="Kadota M"/>
            <person name="Koyanagi M"/>
            <person name="Keeley SD"/>
            <person name="Tatsumi K"/>
            <person name="Tanaka K"/>
            <person name="Motone F"/>
            <person name="Kageyama Y"/>
            <person name="Nozu R"/>
            <person name="Adachi N"/>
            <person name="Nishimura O"/>
            <person name="Nakagawa R"/>
            <person name="Tanegashima C"/>
            <person name="Kiyatake I"/>
            <person name="Matsumoto R"/>
            <person name="Murakumo K"/>
            <person name="Nishida K"/>
            <person name="Terakita A"/>
            <person name="Kuratani S"/>
            <person name="Sato K"/>
            <person name="Hyodo S Kuraku.S."/>
        </authorList>
    </citation>
    <scope>NUCLEOTIDE SEQUENCE [LARGE SCALE GENOMIC DNA]</scope>
</reference>
<feature type="compositionally biased region" description="Low complexity" evidence="1">
    <location>
        <begin position="52"/>
        <end position="67"/>
    </location>
</feature>
<evidence type="ECO:0000313" key="2">
    <source>
        <dbReference type="EMBL" id="GCC40212.1"/>
    </source>
</evidence>
<comment type="caution">
    <text evidence="2">The sequence shown here is derived from an EMBL/GenBank/DDBJ whole genome shotgun (WGS) entry which is preliminary data.</text>
</comment>
<feature type="compositionally biased region" description="Acidic residues" evidence="1">
    <location>
        <begin position="1"/>
        <end position="10"/>
    </location>
</feature>
<accession>A0A401TC57</accession>
<keyword evidence="3" id="KW-1185">Reference proteome</keyword>
<name>A0A401TC57_CHIPU</name>
<dbReference type="Proteomes" id="UP000287033">
    <property type="component" value="Unassembled WGS sequence"/>
</dbReference>
<feature type="compositionally biased region" description="Basic and acidic residues" evidence="1">
    <location>
        <begin position="31"/>
        <end position="51"/>
    </location>
</feature>
<sequence>MCGETEEEADLGSFTPPLLGPETGPGLLSKETPKTEQAPRGDPSGRGEPRVPRAARAGGAGPKLPGATQSTGRACGANASGCWRSVGGANARGKSGGSEGRCLAKGFESVSARLDRSWLRGGRKKVEGRELGEGRTEERKKESVLNEDVFTSPTAIRVGVHNQ</sequence>
<gene>
    <name evidence="2" type="ORF">chiPu_0024115</name>
</gene>
<organism evidence="2 3">
    <name type="scientific">Chiloscyllium punctatum</name>
    <name type="common">Brownbanded bambooshark</name>
    <name type="synonym">Hemiscyllium punctatum</name>
    <dbReference type="NCBI Taxonomy" id="137246"/>
    <lineage>
        <taxon>Eukaryota</taxon>
        <taxon>Metazoa</taxon>
        <taxon>Chordata</taxon>
        <taxon>Craniata</taxon>
        <taxon>Vertebrata</taxon>
        <taxon>Chondrichthyes</taxon>
        <taxon>Elasmobranchii</taxon>
        <taxon>Galeomorphii</taxon>
        <taxon>Galeoidea</taxon>
        <taxon>Orectolobiformes</taxon>
        <taxon>Hemiscylliidae</taxon>
        <taxon>Chiloscyllium</taxon>
    </lineage>
</organism>